<evidence type="ECO:0000313" key="16">
    <source>
        <dbReference type="EMBL" id="SEE39673.1"/>
    </source>
</evidence>
<feature type="topological domain" description="Periplasmic" evidence="14">
    <location>
        <begin position="27"/>
        <end position="44"/>
    </location>
</feature>
<comment type="subcellular location">
    <subcellularLocation>
        <location evidence="1">Cell inner membrane</location>
        <topology evidence="1">Multi-pass membrane protein</topology>
    </subcellularLocation>
    <subcellularLocation>
        <location evidence="14">Cell membrane</location>
        <topology evidence="14">Multi-pass membrane protein</topology>
    </subcellularLocation>
</comment>
<feature type="disulfide bond" description="Redox-active" evidence="14">
    <location>
        <begin position="36"/>
        <end position="39"/>
    </location>
</feature>
<proteinExistence type="inferred from homology"/>
<dbReference type="GO" id="GO:0005886">
    <property type="term" value="C:plasma membrane"/>
    <property type="evidence" value="ECO:0007669"/>
    <property type="project" value="UniProtKB-SubCell"/>
</dbReference>
<keyword evidence="8 14" id="KW-1133">Transmembrane helix</keyword>
<dbReference type="Gene3D" id="1.20.1550.10">
    <property type="entry name" value="DsbB-like"/>
    <property type="match status" value="1"/>
</dbReference>
<feature type="topological domain" description="Cytoplasmic" evidence="14">
    <location>
        <begin position="62"/>
        <end position="67"/>
    </location>
</feature>
<dbReference type="GO" id="GO:0006457">
    <property type="term" value="P:protein folding"/>
    <property type="evidence" value="ECO:0007669"/>
    <property type="project" value="InterPro"/>
</dbReference>
<dbReference type="OrthoDB" id="3711263at2"/>
<evidence type="ECO:0000256" key="4">
    <source>
        <dbReference type="ARBA" id="ARBA00022475"/>
    </source>
</evidence>
<keyword evidence="11 14" id="KW-1015">Disulfide bond</keyword>
<dbReference type="InterPro" id="IPR022920">
    <property type="entry name" value="Disulphide_bond_form_DsbB"/>
</dbReference>
<dbReference type="EMBL" id="FNUD01000002">
    <property type="protein sequence ID" value="SEE39673.1"/>
    <property type="molecule type" value="Genomic_DNA"/>
</dbReference>
<organism evidence="16 17">
    <name type="scientific">Pseudomonas deceptionensis</name>
    <dbReference type="NCBI Taxonomy" id="882211"/>
    <lineage>
        <taxon>Bacteria</taxon>
        <taxon>Pseudomonadati</taxon>
        <taxon>Pseudomonadota</taxon>
        <taxon>Gammaproteobacteria</taxon>
        <taxon>Pseudomonadales</taxon>
        <taxon>Pseudomonadaceae</taxon>
        <taxon>Pseudomonas</taxon>
    </lineage>
</organism>
<keyword evidence="6 14" id="KW-0812">Transmembrane</keyword>
<keyword evidence="7 14" id="KW-0249">Electron transport</keyword>
<keyword evidence="10 14" id="KW-0472">Membrane</keyword>
<evidence type="ECO:0000256" key="9">
    <source>
        <dbReference type="ARBA" id="ARBA00023002"/>
    </source>
</evidence>
<accession>A0A0J6GBT2</accession>
<feature type="topological domain" description="Cytoplasmic" evidence="14">
    <location>
        <begin position="162"/>
        <end position="175"/>
    </location>
</feature>
<dbReference type="PATRIC" id="fig|882211.3.peg.2907"/>
<evidence type="ECO:0000256" key="15">
    <source>
        <dbReference type="SAM" id="Phobius"/>
    </source>
</evidence>
<dbReference type="AlphaFoldDB" id="A0A0J6GBT2"/>
<evidence type="ECO:0000256" key="6">
    <source>
        <dbReference type="ARBA" id="ARBA00022692"/>
    </source>
</evidence>
<comment type="caution">
    <text evidence="14">Lacks conserved residue(s) required for the propagation of feature annotation.</text>
</comment>
<evidence type="ECO:0000256" key="8">
    <source>
        <dbReference type="ARBA" id="ARBA00022989"/>
    </source>
</evidence>
<sequence>MFLAGSRFGFFLAFLAGTLVMGGALYLQYGSGLKPCSLCLVQRFFLLAFCLVNLVAYVHGPQRFGLRCYSIASTLLALGGAASALRQMKLQLLPPEQLMFCQPDLTFPWHDLTPGELFSMIYKGGEDCTHIHWSVFDLSAPELSVLAFTGLLVLSIFQIFRTDHGDKLPPDCDAV</sequence>
<keyword evidence="3 14" id="KW-0813">Transport</keyword>
<dbReference type="PANTHER" id="PTHR36570">
    <property type="entry name" value="DISULFIDE BOND FORMATION PROTEIN B"/>
    <property type="match status" value="1"/>
</dbReference>
<name>A0A0J6GBT2_PSEDM</name>
<evidence type="ECO:0000256" key="12">
    <source>
        <dbReference type="ARBA" id="ARBA00023186"/>
    </source>
</evidence>
<dbReference type="Proteomes" id="UP000183613">
    <property type="component" value="Unassembled WGS sequence"/>
</dbReference>
<keyword evidence="9 14" id="KW-0560">Oxidoreductase</keyword>
<keyword evidence="17" id="KW-1185">Reference proteome</keyword>
<dbReference type="GO" id="GO:0009055">
    <property type="term" value="F:electron transfer activity"/>
    <property type="evidence" value="ECO:0007669"/>
    <property type="project" value="UniProtKB-UniRule"/>
</dbReference>
<evidence type="ECO:0000256" key="1">
    <source>
        <dbReference type="ARBA" id="ARBA00004429"/>
    </source>
</evidence>
<protein>
    <recommendedName>
        <fullName evidence="14">Disulfide bond formation protein B</fullName>
    </recommendedName>
    <alternativeName>
        <fullName evidence="14">Disulfide oxidoreductase</fullName>
    </alternativeName>
</protein>
<comment type="caution">
    <text evidence="16">The sequence shown here is derived from an EMBL/GenBank/DDBJ whole genome shotgun (WGS) entry which is preliminary data.</text>
</comment>
<evidence type="ECO:0000256" key="5">
    <source>
        <dbReference type="ARBA" id="ARBA00022519"/>
    </source>
</evidence>
<keyword evidence="5" id="KW-0997">Cell inner membrane</keyword>
<evidence type="ECO:0000256" key="13">
    <source>
        <dbReference type="ARBA" id="ARBA00023284"/>
    </source>
</evidence>
<dbReference type="InterPro" id="IPR003752">
    <property type="entry name" value="DiS_bond_form_DsbB/BdbC"/>
</dbReference>
<gene>
    <name evidence="14" type="primary">dsbB</name>
    <name evidence="16" type="ORF">SAMN04489800_0696</name>
</gene>
<feature type="topological domain" description="Cytoplasmic" evidence="14">
    <location>
        <begin position="1"/>
        <end position="9"/>
    </location>
</feature>
<evidence type="ECO:0000313" key="17">
    <source>
        <dbReference type="Proteomes" id="UP000183613"/>
    </source>
</evidence>
<dbReference type="RefSeq" id="WP_048360594.1">
    <property type="nucleotide sequence ID" value="NZ_FNUD01000002.1"/>
</dbReference>
<evidence type="ECO:0000256" key="11">
    <source>
        <dbReference type="ARBA" id="ARBA00023157"/>
    </source>
</evidence>
<keyword evidence="13 14" id="KW-0676">Redox-active center</keyword>
<dbReference type="HAMAP" id="MF_00286">
    <property type="entry name" value="DsbB"/>
    <property type="match status" value="1"/>
</dbReference>
<dbReference type="GO" id="GO:0015035">
    <property type="term" value="F:protein-disulfide reductase activity"/>
    <property type="evidence" value="ECO:0007669"/>
    <property type="project" value="UniProtKB-UniRule"/>
</dbReference>
<comment type="similarity">
    <text evidence="2 14">Belongs to the DsbB family.</text>
</comment>
<feature type="transmembrane region" description="Helical" evidence="15">
    <location>
        <begin position="39"/>
        <end position="58"/>
    </location>
</feature>
<feature type="transmembrane region" description="Helical" evidence="15">
    <location>
        <begin position="6"/>
        <end position="27"/>
    </location>
</feature>
<dbReference type="InterPro" id="IPR050183">
    <property type="entry name" value="DsbB"/>
</dbReference>
<evidence type="ECO:0000256" key="10">
    <source>
        <dbReference type="ARBA" id="ARBA00023136"/>
    </source>
</evidence>
<dbReference type="SUPFAM" id="SSF158442">
    <property type="entry name" value="DsbB-like"/>
    <property type="match status" value="1"/>
</dbReference>
<reference evidence="16" key="1">
    <citation type="submission" date="2016-10" db="EMBL/GenBank/DDBJ databases">
        <authorList>
            <person name="Varghese N."/>
            <person name="Submissions S."/>
        </authorList>
    </citation>
    <scope>NUCLEOTIDE SEQUENCE [LARGE SCALE GENOMIC DNA]</scope>
    <source>
        <strain evidence="16">LMG 25555</strain>
    </source>
</reference>
<keyword evidence="12 14" id="KW-0143">Chaperone</keyword>
<dbReference type="Pfam" id="PF02600">
    <property type="entry name" value="DsbB"/>
    <property type="match status" value="1"/>
</dbReference>
<evidence type="ECO:0000256" key="14">
    <source>
        <dbReference type="HAMAP-Rule" id="MF_00286"/>
    </source>
</evidence>
<feature type="transmembrane region" description="Helical" evidence="15">
    <location>
        <begin position="64"/>
        <end position="85"/>
    </location>
</feature>
<evidence type="ECO:0000256" key="2">
    <source>
        <dbReference type="ARBA" id="ARBA00008823"/>
    </source>
</evidence>
<keyword evidence="4 14" id="KW-1003">Cell membrane</keyword>
<evidence type="ECO:0000256" key="7">
    <source>
        <dbReference type="ARBA" id="ARBA00022982"/>
    </source>
</evidence>
<dbReference type="PANTHER" id="PTHR36570:SF3">
    <property type="entry name" value="DISULFIDE BOND FORMATION PROTEIN B"/>
    <property type="match status" value="1"/>
</dbReference>
<comment type="function">
    <text evidence="14">Required for disulfide bond formation in some periplasmic proteins. Acts by oxidizing the DsbA protein.</text>
</comment>
<evidence type="ECO:0000256" key="3">
    <source>
        <dbReference type="ARBA" id="ARBA00022448"/>
    </source>
</evidence>
<dbReference type="InterPro" id="IPR023380">
    <property type="entry name" value="DsbB-like_sf"/>
</dbReference>